<dbReference type="SUPFAM" id="SSF51735">
    <property type="entry name" value="NAD(P)-binding Rossmann-fold domains"/>
    <property type="match status" value="1"/>
</dbReference>
<comment type="similarity">
    <text evidence="1">Belongs to the short-chain dehydrogenases/reductases (SDR) family.</text>
</comment>
<organism evidence="3 4">
    <name type="scientific">Jimgerdemannia flammicorona</name>
    <dbReference type="NCBI Taxonomy" id="994334"/>
    <lineage>
        <taxon>Eukaryota</taxon>
        <taxon>Fungi</taxon>
        <taxon>Fungi incertae sedis</taxon>
        <taxon>Mucoromycota</taxon>
        <taxon>Mucoromycotina</taxon>
        <taxon>Endogonomycetes</taxon>
        <taxon>Endogonales</taxon>
        <taxon>Endogonaceae</taxon>
        <taxon>Jimgerdemannia</taxon>
    </lineage>
</organism>
<dbReference type="Proteomes" id="UP000274822">
    <property type="component" value="Unassembled WGS sequence"/>
</dbReference>
<dbReference type="InterPro" id="IPR036291">
    <property type="entry name" value="NAD(P)-bd_dom_sf"/>
</dbReference>
<dbReference type="Gene3D" id="3.40.50.720">
    <property type="entry name" value="NAD(P)-binding Rossmann-like Domain"/>
    <property type="match status" value="1"/>
</dbReference>
<dbReference type="PANTHER" id="PTHR24320:SF152">
    <property type="entry name" value="SHORT-CHAIN DEHYDROGENASE_REDUCTASE FAMILY PROTEIN"/>
    <property type="match status" value="1"/>
</dbReference>
<keyword evidence="2" id="KW-0560">Oxidoreductase</keyword>
<protein>
    <recommendedName>
        <fullName evidence="5">NAD(P)-binding protein</fullName>
    </recommendedName>
</protein>
<comment type="caution">
    <text evidence="3">The sequence shown here is derived from an EMBL/GenBank/DDBJ whole genome shotgun (WGS) entry which is preliminary data.</text>
</comment>
<evidence type="ECO:0000256" key="2">
    <source>
        <dbReference type="ARBA" id="ARBA00023002"/>
    </source>
</evidence>
<dbReference type="GO" id="GO:0016491">
    <property type="term" value="F:oxidoreductase activity"/>
    <property type="evidence" value="ECO:0007669"/>
    <property type="project" value="UniProtKB-KW"/>
</dbReference>
<proteinExistence type="inferred from homology"/>
<dbReference type="PANTHER" id="PTHR24320">
    <property type="entry name" value="RETINOL DEHYDROGENASE"/>
    <property type="match status" value="1"/>
</dbReference>
<name>A0A433QHX7_9FUNG</name>
<evidence type="ECO:0000256" key="1">
    <source>
        <dbReference type="ARBA" id="ARBA00006484"/>
    </source>
</evidence>
<evidence type="ECO:0000313" key="3">
    <source>
        <dbReference type="EMBL" id="RUS29369.1"/>
    </source>
</evidence>
<gene>
    <name evidence="3" type="ORF">BC938DRAFT_480746</name>
</gene>
<dbReference type="AlphaFoldDB" id="A0A433QHX7"/>
<reference evidence="3 4" key="1">
    <citation type="journal article" date="2018" name="New Phytol.">
        <title>Phylogenomics of Endogonaceae and evolution of mycorrhizas within Mucoromycota.</title>
        <authorList>
            <person name="Chang Y."/>
            <person name="Desiro A."/>
            <person name="Na H."/>
            <person name="Sandor L."/>
            <person name="Lipzen A."/>
            <person name="Clum A."/>
            <person name="Barry K."/>
            <person name="Grigoriev I.V."/>
            <person name="Martin F.M."/>
            <person name="Stajich J.E."/>
            <person name="Smith M.E."/>
            <person name="Bonito G."/>
            <person name="Spatafora J.W."/>
        </authorList>
    </citation>
    <scope>NUCLEOTIDE SEQUENCE [LARGE SCALE GENOMIC DNA]</scope>
    <source>
        <strain evidence="3 4">AD002</strain>
    </source>
</reference>
<dbReference type="EMBL" id="RBNJ01005251">
    <property type="protein sequence ID" value="RUS29369.1"/>
    <property type="molecule type" value="Genomic_DNA"/>
</dbReference>
<sequence length="407" mass="44763">MPPHRLAESSLLFISRLTWLSQPLRHDILINVVNAFRLITENTFRGRAWDQPCLDASIQSFRSAHPRPEGAPSPPKPWAIVTGGNTGIGYETAKSLVAAGFRVVLACRSEERARGAIERMRGELATRYGQDNELVTELDATVHFLPLDLASLPSVRAFVPLFERISLEDGLHVLVNNAGIMDVPFALTQDGYEQTVAINYLAPFLLTVLLLPCMIRTTVAPTPRIVVVSSVSAYAATRPGPLGSVAAGPEYVRFTTDTNFSQPGAYAMSKLCDLLFVRYLARRLSTSPSSSPTPRPVITINACHPWGVNTGIFRHNPSIQSLADRGRLDNFLRTPAAGATTPVYLAVSPEVEGITGQYFDDLCVMKVPRVVDDEGAQEELWRRSLTMCGMQLEEAERDLANYQDIIN</sequence>
<keyword evidence="4" id="KW-1185">Reference proteome</keyword>
<dbReference type="PRINTS" id="PR00081">
    <property type="entry name" value="GDHRDH"/>
</dbReference>
<accession>A0A433QHX7</accession>
<dbReference type="InterPro" id="IPR002347">
    <property type="entry name" value="SDR_fam"/>
</dbReference>
<dbReference type="Pfam" id="PF00106">
    <property type="entry name" value="adh_short"/>
    <property type="match status" value="1"/>
</dbReference>
<evidence type="ECO:0008006" key="5">
    <source>
        <dbReference type="Google" id="ProtNLM"/>
    </source>
</evidence>
<evidence type="ECO:0000313" key="4">
    <source>
        <dbReference type="Proteomes" id="UP000274822"/>
    </source>
</evidence>